<evidence type="ECO:0000256" key="1">
    <source>
        <dbReference type="SAM" id="SignalP"/>
    </source>
</evidence>
<reference evidence="4" key="1">
    <citation type="journal article" date="2019" name="Int. J. Syst. Evol. Microbiol.">
        <title>The Global Catalogue of Microorganisms (GCM) 10K type strain sequencing project: providing services to taxonomists for standard genome sequencing and annotation.</title>
        <authorList>
            <consortium name="The Broad Institute Genomics Platform"/>
            <consortium name="The Broad Institute Genome Sequencing Center for Infectious Disease"/>
            <person name="Wu L."/>
            <person name="Ma J."/>
        </authorList>
    </citation>
    <scope>NUCLEOTIDE SEQUENCE [LARGE SCALE GENOMIC DNA]</scope>
    <source>
        <strain evidence="4">KCTC 42662</strain>
    </source>
</reference>
<dbReference type="EMBL" id="JBHULR010000003">
    <property type="protein sequence ID" value="MFD2546777.1"/>
    <property type="molecule type" value="Genomic_DNA"/>
</dbReference>
<evidence type="ECO:0000313" key="4">
    <source>
        <dbReference type="Proteomes" id="UP001597545"/>
    </source>
</evidence>
<evidence type="ECO:0000259" key="2">
    <source>
        <dbReference type="Pfam" id="PF14905"/>
    </source>
</evidence>
<dbReference type="Proteomes" id="UP001597545">
    <property type="component" value="Unassembled WGS sequence"/>
</dbReference>
<dbReference type="SUPFAM" id="SSF56935">
    <property type="entry name" value="Porins"/>
    <property type="match status" value="1"/>
</dbReference>
<dbReference type="Pfam" id="PF14905">
    <property type="entry name" value="OMP_b-brl_3"/>
    <property type="match status" value="1"/>
</dbReference>
<sequence>MKYFKHLIYLVTLVSFVVLCPLRTYAQTPQTVVKQIQGYVLDTADTRLSDVTVRLTSTLDTLTTTSSGAGFYTFKGVRGSNIRISYSMLGFQIVNKSIPSYERSSFVVMPNVTLTRQASLIDGVYIVKTIPVVYGEDTIQYNMDAFTFRKNSLLEEALKQLPGIHVSRDGTVYAHGKAISSVQVDGKKFFGGDVLTATRNLPADFINKIQIINYYGDYPTGKELSTEEPEKIINIVLREDSKRISFGQLTAGAGTRERFIGSVGINRFNDGQEFSVVGSINNTNTSLFSFGSPSGVGEREKSLFDATDFVDPTDGENTIKSIGFNFSDNLAENTQFSASYSFTRKDNVTWGNSILRSTYVKDQISNSEEYQTTNDDHFHRLTAEFKHQFKNKDVLEVKPVFSYDRVYFGNNKIRQINNKQITNFGTYKDTSYQRNPNLDVNILYSKAFRKPGRKLLATASLNFNEQRKLEDVLDSYTSIDSAMSTPTLTRFDQQYFIQQRNGTDGVKAAVSFVEPFSNYSLLELRYEYELTDMTVKRLVEDKLKSAEFDGFYYVDSLGVDYNYRFNSSRAGLNYQYIPNKQFRTNIGFAVQPITLTGYLPREDMTYRYANVNLVPTAGFKWRLNDALDWSIDYIGKNNQPNFLHIIPVRDNSNSQNIIVGNPELKAEFSNRINTTLRKFITSRSQYFETNFAYNYVANKIVSDKKAIAGSTIQETSFRNAEGYYDLKWYYLFNTPLLNESLQLDFSGNADYYNNLSYINDQRNKTKQFVYAQSLQLRYTWSDYFESMFNGSYMLNNASYTWPYRTEITAHSLLLSGATKGYVSDYITLGAEMSQRFNSGYESSFMNSNPTIINAYLEVSFLPNKLALLRLQGFDLLDQNKNMGTYSEYIGNDLYEARNNRLGRYFMVTLNMRLQKYPKKK</sequence>
<organism evidence="3 4">
    <name type="scientific">Sphingobacterium suaedae</name>
    <dbReference type="NCBI Taxonomy" id="1686402"/>
    <lineage>
        <taxon>Bacteria</taxon>
        <taxon>Pseudomonadati</taxon>
        <taxon>Bacteroidota</taxon>
        <taxon>Sphingobacteriia</taxon>
        <taxon>Sphingobacteriales</taxon>
        <taxon>Sphingobacteriaceae</taxon>
        <taxon>Sphingobacterium</taxon>
    </lineage>
</organism>
<dbReference type="SUPFAM" id="SSF49464">
    <property type="entry name" value="Carboxypeptidase regulatory domain-like"/>
    <property type="match status" value="1"/>
</dbReference>
<evidence type="ECO:0000313" key="3">
    <source>
        <dbReference type="EMBL" id="MFD2546777.1"/>
    </source>
</evidence>
<dbReference type="InterPro" id="IPR041700">
    <property type="entry name" value="OMP_b-brl_3"/>
</dbReference>
<dbReference type="RefSeq" id="WP_380900900.1">
    <property type="nucleotide sequence ID" value="NZ_JBHUEG010000007.1"/>
</dbReference>
<feature type="signal peptide" evidence="1">
    <location>
        <begin position="1"/>
        <end position="26"/>
    </location>
</feature>
<gene>
    <name evidence="3" type="ORF">ACFSR5_03850</name>
</gene>
<feature type="chain" id="PRO_5047070001" evidence="1">
    <location>
        <begin position="27"/>
        <end position="920"/>
    </location>
</feature>
<keyword evidence="4" id="KW-1185">Reference proteome</keyword>
<proteinExistence type="predicted"/>
<feature type="domain" description="Outer membrane protein beta-barrel" evidence="2">
    <location>
        <begin position="447"/>
        <end position="847"/>
    </location>
</feature>
<protein>
    <submittedName>
        <fullName evidence="3">Outer membrane beta-barrel protein</fullName>
    </submittedName>
</protein>
<name>A0ABW5KGC0_9SPHI</name>
<accession>A0ABW5KGC0</accession>
<keyword evidence="1" id="KW-0732">Signal</keyword>
<comment type="caution">
    <text evidence="3">The sequence shown here is derived from an EMBL/GenBank/DDBJ whole genome shotgun (WGS) entry which is preliminary data.</text>
</comment>
<dbReference type="InterPro" id="IPR008969">
    <property type="entry name" value="CarboxyPept-like_regulatory"/>
</dbReference>